<comment type="subcellular location">
    <subcellularLocation>
        <location evidence="1">Endoplasmic reticulum membrane</location>
        <topology evidence="1">Multi-pass membrane protein</topology>
    </subcellularLocation>
</comment>
<reference evidence="10" key="2">
    <citation type="submission" date="2020-09" db="EMBL/GenBank/DDBJ databases">
        <authorList>
            <person name="Sun Q."/>
            <person name="Ohkuma M."/>
        </authorList>
    </citation>
    <scope>NUCLEOTIDE SEQUENCE</scope>
    <source>
        <strain evidence="10">JCM 16108</strain>
    </source>
</reference>
<reference evidence="10" key="1">
    <citation type="journal article" date="2014" name="Int. J. Syst. Evol. Microbiol.">
        <title>Complete genome sequence of Corynebacterium casei LMG S-19264T (=DSM 44701T), isolated from a smear-ripened cheese.</title>
        <authorList>
            <consortium name="US DOE Joint Genome Institute (JGI-PGF)"/>
            <person name="Walter F."/>
            <person name="Albersmeier A."/>
            <person name="Kalinowski J."/>
            <person name="Ruckert C."/>
        </authorList>
    </citation>
    <scope>NUCLEOTIDE SEQUENCE</scope>
    <source>
        <strain evidence="10">JCM 16108</strain>
    </source>
</reference>
<dbReference type="Pfam" id="PF25179">
    <property type="entry name" value="LMF1_C"/>
    <property type="match status" value="1"/>
</dbReference>
<name>A0A830FSY1_9EURY</name>
<evidence type="ECO:0000313" key="11">
    <source>
        <dbReference type="EMBL" id="MBP1953849.1"/>
    </source>
</evidence>
<evidence type="ECO:0000256" key="1">
    <source>
        <dbReference type="ARBA" id="ARBA00004477"/>
    </source>
</evidence>
<protein>
    <submittedName>
        <fullName evidence="10">Membrane protein</fullName>
    </submittedName>
</protein>
<dbReference type="RefSeq" id="WP_188869109.1">
    <property type="nucleotide sequence ID" value="NZ_BMOO01000001.1"/>
</dbReference>
<dbReference type="Proteomes" id="UP000765891">
    <property type="component" value="Unassembled WGS sequence"/>
</dbReference>
<dbReference type="GO" id="GO:0051604">
    <property type="term" value="P:protein maturation"/>
    <property type="evidence" value="ECO:0007669"/>
    <property type="project" value="InterPro"/>
</dbReference>
<evidence type="ECO:0000259" key="8">
    <source>
        <dbReference type="Pfam" id="PF06762"/>
    </source>
</evidence>
<keyword evidence="4" id="KW-0256">Endoplasmic reticulum</keyword>
<dbReference type="EMBL" id="JAGGKO010000001">
    <property type="protein sequence ID" value="MBP1953849.1"/>
    <property type="molecule type" value="Genomic_DNA"/>
</dbReference>
<evidence type="ECO:0000256" key="2">
    <source>
        <dbReference type="ARBA" id="ARBA00005512"/>
    </source>
</evidence>
<sequence>MGLLGTGDYWLTRVLLQRGLALLYLVAFLVAARQFRPLVGEDGLLPLSEYAERADFAARPSLFYLAPDDRVVGVAAWTGVALAALALVGVPGFLGAYAVPASMALWGAMWLLYLSFVNAGRVFYGYGWESMLLETGFLAVFLGAGASAPPEIVVWLLRWVLFRNMFGAGLIKLRGDDCWRDLSAMDDHYETQPIPNPGSWFAHHLPARFHRVEVLGNHVVELAVPFLYFAPQPYAALGGALTIGFQLWLMGTGNFAWLNALTAVQALATFDDATLARLLPIDAPAAASPPDAQVVAAFVVALVVLALSVRPARNLLSESQAMNRGYDPLHLVNTYGAFGSITETRYQLVVEGTRAADPDPDDWTAYGWAGQPGPVDERPRQWAPYHLRLDWQLWFAAMRPRPGPRQRWLYRLLEALLDADPATRSLLGDDPFGDEPPERVRVLRYRYRYTTPEERAETGDWWVRERVGTYVPASDAADLARRRGCRGLGRGRY</sequence>
<evidence type="ECO:0000256" key="7">
    <source>
        <dbReference type="SAM" id="Phobius"/>
    </source>
</evidence>
<comment type="similarity">
    <text evidence="2">Belongs to the lipase maturation factor family.</text>
</comment>
<proteinExistence type="inferred from homology"/>
<evidence type="ECO:0000256" key="5">
    <source>
        <dbReference type="ARBA" id="ARBA00022989"/>
    </source>
</evidence>
<accession>A0A830FSY1</accession>
<feature type="domain" description="Lipase maturation factor 1/2 C-terminal" evidence="9">
    <location>
        <begin position="331"/>
        <end position="472"/>
    </location>
</feature>
<dbReference type="PANTHER" id="PTHR14463">
    <property type="entry name" value="LIPASE MATURATION FACTOR"/>
    <property type="match status" value="1"/>
</dbReference>
<dbReference type="OrthoDB" id="169983at2157"/>
<keyword evidence="5 7" id="KW-1133">Transmembrane helix</keyword>
<feature type="transmembrane region" description="Helical" evidence="7">
    <location>
        <begin position="71"/>
        <end position="97"/>
    </location>
</feature>
<dbReference type="Pfam" id="PF06762">
    <property type="entry name" value="LMF1"/>
    <property type="match status" value="1"/>
</dbReference>
<feature type="transmembrane region" description="Helical" evidence="7">
    <location>
        <begin position="15"/>
        <end position="32"/>
    </location>
</feature>
<keyword evidence="12" id="KW-1185">Reference proteome</keyword>
<comment type="caution">
    <text evidence="10">The sequence shown here is derived from an EMBL/GenBank/DDBJ whole genome shotgun (WGS) entry which is preliminary data.</text>
</comment>
<dbReference type="InterPro" id="IPR057434">
    <property type="entry name" value="LMF1/2_N"/>
</dbReference>
<organism evidence="10 12">
    <name type="scientific">Halarchaeum rubridurum</name>
    <dbReference type="NCBI Taxonomy" id="489911"/>
    <lineage>
        <taxon>Archaea</taxon>
        <taxon>Methanobacteriati</taxon>
        <taxon>Methanobacteriota</taxon>
        <taxon>Stenosarchaea group</taxon>
        <taxon>Halobacteria</taxon>
        <taxon>Halobacteriales</taxon>
        <taxon>Halobacteriaceae</taxon>
    </lineage>
</organism>
<dbReference type="EMBL" id="BMOO01000001">
    <property type="protein sequence ID" value="GGM55279.1"/>
    <property type="molecule type" value="Genomic_DNA"/>
</dbReference>
<evidence type="ECO:0000256" key="3">
    <source>
        <dbReference type="ARBA" id="ARBA00022692"/>
    </source>
</evidence>
<keyword evidence="6 7" id="KW-0472">Membrane</keyword>
<dbReference type="InterPro" id="IPR009613">
    <property type="entry name" value="LMF"/>
</dbReference>
<evidence type="ECO:0000256" key="4">
    <source>
        <dbReference type="ARBA" id="ARBA00022824"/>
    </source>
</evidence>
<keyword evidence="3 7" id="KW-0812">Transmembrane</keyword>
<feature type="domain" description="Lipase maturation factor 1/2 N-terminal" evidence="8">
    <location>
        <begin position="124"/>
        <end position="275"/>
    </location>
</feature>
<feature type="transmembrane region" description="Helical" evidence="7">
    <location>
        <begin position="103"/>
        <end position="124"/>
    </location>
</feature>
<dbReference type="Proteomes" id="UP000614609">
    <property type="component" value="Unassembled WGS sequence"/>
</dbReference>
<evidence type="ECO:0000259" key="9">
    <source>
        <dbReference type="Pfam" id="PF25179"/>
    </source>
</evidence>
<dbReference type="AlphaFoldDB" id="A0A830FSY1"/>
<feature type="transmembrane region" description="Helical" evidence="7">
    <location>
        <begin position="136"/>
        <end position="157"/>
    </location>
</feature>
<reference evidence="11" key="3">
    <citation type="submission" date="2021-03" db="EMBL/GenBank/DDBJ databases">
        <title>Genomic Encyclopedia of Type Strains, Phase IV (KMG-IV): sequencing the most valuable type-strain genomes for metagenomic binning, comparative biology and taxonomic classification.</title>
        <authorList>
            <person name="Goeker M."/>
        </authorList>
    </citation>
    <scope>NUCLEOTIDE SEQUENCE</scope>
    <source>
        <strain evidence="11">DSM 22443</strain>
    </source>
</reference>
<evidence type="ECO:0000313" key="12">
    <source>
        <dbReference type="Proteomes" id="UP000614609"/>
    </source>
</evidence>
<dbReference type="PANTHER" id="PTHR14463:SF10">
    <property type="entry name" value="LIPASE MATURATION FACTOR 1"/>
    <property type="match status" value="1"/>
</dbReference>
<evidence type="ECO:0000256" key="6">
    <source>
        <dbReference type="ARBA" id="ARBA00023136"/>
    </source>
</evidence>
<dbReference type="InterPro" id="IPR057433">
    <property type="entry name" value="LMF1/2_C"/>
</dbReference>
<gene>
    <name evidence="10" type="ORF">GCM10009017_01890</name>
    <name evidence="11" type="ORF">J2752_000730</name>
</gene>
<evidence type="ECO:0000313" key="10">
    <source>
        <dbReference type="EMBL" id="GGM55279.1"/>
    </source>
</evidence>